<sequence length="264" mass="28608">MNVEAGMGKALNAGLGFLLGLILIFSATGSGHALELGARAYYWFPSINADMRADEDGSRGTELDLEDDLGMGDENYPSVEIYGGVGRHHLSLMYTPIDYSGSAILNQDIRFEGKAYSRGTAVDADLEAWMLDLEYQVDLINLENFLAGFSLGAIGKVKYLDGEARLNSDAVGETKETFSLPIPMVGAGAHIGLLANILEARAKVTGIGYSGNVFYEAMADISWTPFPFLDLHCGYRHLKIDVDEDDFYLNSSFSGPFLALSVGF</sequence>
<dbReference type="eggNOG" id="COG3637">
    <property type="taxonomic scope" value="Bacteria"/>
</dbReference>
<accession>Q2LS00</accession>
<evidence type="ECO:0000313" key="2">
    <source>
        <dbReference type="Proteomes" id="UP000001933"/>
    </source>
</evidence>
<dbReference type="AlphaFoldDB" id="Q2LS00"/>
<dbReference type="InParanoid" id="Q2LS00"/>
<reference evidence="1 2" key="1">
    <citation type="journal article" date="2007" name="Proc. Natl. Acad. Sci. U.S.A.">
        <title>The genome of Syntrophus aciditrophicus: life at the thermodynamic limit of microbial growth.</title>
        <authorList>
            <person name="McInerney M.J."/>
            <person name="Rohlin L."/>
            <person name="Mouttaki H."/>
            <person name="Kim U."/>
            <person name="Krupp R.S."/>
            <person name="Rios-Hernandez L."/>
            <person name="Sieber J."/>
            <person name="Struchtemeyer C.G."/>
            <person name="Bhattacharyya A."/>
            <person name="Campbell J.W."/>
            <person name="Gunsalus R.P."/>
        </authorList>
    </citation>
    <scope>NUCLEOTIDE SEQUENCE [LARGE SCALE GENOMIC DNA]</scope>
    <source>
        <strain evidence="1 2">SB</strain>
    </source>
</reference>
<protein>
    <submittedName>
        <fullName evidence="1">Hypothetical exported protein</fullName>
    </submittedName>
</protein>
<evidence type="ECO:0000313" key="1">
    <source>
        <dbReference type="EMBL" id="ABC76864.1"/>
    </source>
</evidence>
<name>Q2LS00_SYNAS</name>
<organism evidence="1 2">
    <name type="scientific">Syntrophus aciditrophicus (strain SB)</name>
    <dbReference type="NCBI Taxonomy" id="56780"/>
    <lineage>
        <taxon>Bacteria</taxon>
        <taxon>Pseudomonadati</taxon>
        <taxon>Thermodesulfobacteriota</taxon>
        <taxon>Syntrophia</taxon>
        <taxon>Syntrophales</taxon>
        <taxon>Syntrophaceae</taxon>
        <taxon>Syntrophus</taxon>
    </lineage>
</organism>
<dbReference type="Proteomes" id="UP000001933">
    <property type="component" value="Chromosome"/>
</dbReference>
<proteinExistence type="predicted"/>
<dbReference type="EMBL" id="CP000252">
    <property type="protein sequence ID" value="ABC76864.1"/>
    <property type="molecule type" value="Genomic_DNA"/>
</dbReference>
<gene>
    <name evidence="1" type="ORF">SYN_00413</name>
</gene>
<dbReference type="HOGENOM" id="CLU_1053475_0_0_7"/>
<dbReference type="KEGG" id="sat:SYN_00413"/>
<dbReference type="STRING" id="56780.SYN_00413"/>
<keyword evidence="2" id="KW-1185">Reference proteome</keyword>